<dbReference type="SUPFAM" id="SSF52540">
    <property type="entry name" value="P-loop containing nucleoside triphosphate hydrolases"/>
    <property type="match status" value="1"/>
</dbReference>
<dbReference type="GO" id="GO:0016787">
    <property type="term" value="F:hydrolase activity"/>
    <property type="evidence" value="ECO:0007669"/>
    <property type="project" value="UniProtKB-KW"/>
</dbReference>
<organism evidence="2 3">
    <name type="scientific">Crucibulum laeve</name>
    <dbReference type="NCBI Taxonomy" id="68775"/>
    <lineage>
        <taxon>Eukaryota</taxon>
        <taxon>Fungi</taxon>
        <taxon>Dikarya</taxon>
        <taxon>Basidiomycota</taxon>
        <taxon>Agaricomycotina</taxon>
        <taxon>Agaricomycetes</taxon>
        <taxon>Agaricomycetidae</taxon>
        <taxon>Agaricales</taxon>
        <taxon>Agaricineae</taxon>
        <taxon>Nidulariaceae</taxon>
        <taxon>Crucibulum</taxon>
    </lineage>
</organism>
<dbReference type="InterPro" id="IPR027417">
    <property type="entry name" value="P-loop_NTPase"/>
</dbReference>
<accession>A0A5C3M0B8</accession>
<dbReference type="OrthoDB" id="1534087at2759"/>
<keyword evidence="2" id="KW-0378">Hydrolase</keyword>
<feature type="region of interest" description="Disordered" evidence="1">
    <location>
        <begin position="25"/>
        <end position="49"/>
    </location>
</feature>
<evidence type="ECO:0000313" key="2">
    <source>
        <dbReference type="EMBL" id="TFK37776.1"/>
    </source>
</evidence>
<protein>
    <submittedName>
        <fullName evidence="2">P-loop containing nucleoside triphosphate hydrolase protein</fullName>
    </submittedName>
</protein>
<dbReference type="STRING" id="68775.A0A5C3M0B8"/>
<dbReference type="Gene3D" id="3.40.50.300">
    <property type="entry name" value="P-loop containing nucleotide triphosphate hydrolases"/>
    <property type="match status" value="1"/>
</dbReference>
<reference evidence="2 3" key="1">
    <citation type="journal article" date="2019" name="Nat. Ecol. Evol.">
        <title>Megaphylogeny resolves global patterns of mushroom evolution.</title>
        <authorList>
            <person name="Varga T."/>
            <person name="Krizsan K."/>
            <person name="Foldi C."/>
            <person name="Dima B."/>
            <person name="Sanchez-Garcia M."/>
            <person name="Sanchez-Ramirez S."/>
            <person name="Szollosi G.J."/>
            <person name="Szarkandi J.G."/>
            <person name="Papp V."/>
            <person name="Albert L."/>
            <person name="Andreopoulos W."/>
            <person name="Angelini C."/>
            <person name="Antonin V."/>
            <person name="Barry K.W."/>
            <person name="Bougher N.L."/>
            <person name="Buchanan P."/>
            <person name="Buyck B."/>
            <person name="Bense V."/>
            <person name="Catcheside P."/>
            <person name="Chovatia M."/>
            <person name="Cooper J."/>
            <person name="Damon W."/>
            <person name="Desjardin D."/>
            <person name="Finy P."/>
            <person name="Geml J."/>
            <person name="Haridas S."/>
            <person name="Hughes K."/>
            <person name="Justo A."/>
            <person name="Karasinski D."/>
            <person name="Kautmanova I."/>
            <person name="Kiss B."/>
            <person name="Kocsube S."/>
            <person name="Kotiranta H."/>
            <person name="LaButti K.M."/>
            <person name="Lechner B.E."/>
            <person name="Liimatainen K."/>
            <person name="Lipzen A."/>
            <person name="Lukacs Z."/>
            <person name="Mihaltcheva S."/>
            <person name="Morgado L.N."/>
            <person name="Niskanen T."/>
            <person name="Noordeloos M.E."/>
            <person name="Ohm R.A."/>
            <person name="Ortiz-Santana B."/>
            <person name="Ovrebo C."/>
            <person name="Racz N."/>
            <person name="Riley R."/>
            <person name="Savchenko A."/>
            <person name="Shiryaev A."/>
            <person name="Soop K."/>
            <person name="Spirin V."/>
            <person name="Szebenyi C."/>
            <person name="Tomsovsky M."/>
            <person name="Tulloss R.E."/>
            <person name="Uehling J."/>
            <person name="Grigoriev I.V."/>
            <person name="Vagvolgyi C."/>
            <person name="Papp T."/>
            <person name="Martin F.M."/>
            <person name="Miettinen O."/>
            <person name="Hibbett D.S."/>
            <person name="Nagy L.G."/>
        </authorList>
    </citation>
    <scope>NUCLEOTIDE SEQUENCE [LARGE SCALE GENOMIC DNA]</scope>
    <source>
        <strain evidence="2 3">CBS 166.37</strain>
    </source>
</reference>
<dbReference type="AlphaFoldDB" id="A0A5C3M0B8"/>
<name>A0A5C3M0B8_9AGAR</name>
<evidence type="ECO:0000256" key="1">
    <source>
        <dbReference type="SAM" id="MobiDB-lite"/>
    </source>
</evidence>
<dbReference type="EMBL" id="ML213606">
    <property type="protein sequence ID" value="TFK37776.1"/>
    <property type="molecule type" value="Genomic_DNA"/>
</dbReference>
<dbReference type="Proteomes" id="UP000308652">
    <property type="component" value="Unassembled WGS sequence"/>
</dbReference>
<gene>
    <name evidence="2" type="ORF">BDQ12DRAFT_723856</name>
</gene>
<evidence type="ECO:0000313" key="3">
    <source>
        <dbReference type="Proteomes" id="UP000308652"/>
    </source>
</evidence>
<proteinExistence type="predicted"/>
<sequence length="386" mass="43557">MLAEMQEQASCRHQEIMDLLSSKQATLPPGTTLSDLRRSSSSLSLLPPSPQIFSGRNREQQQMITTIQKDTAARIAILGPGGIGKTSLALSVLHDYNIVEMFGTRRYFISCDAAITSNKPALMVLDNFETPWEIPEQRSKVEHFLSLLANITHLSIMLTMRGVERPSKIRWTRPFLPPLQPLTNDAAEEIFRDIADISDDDPDLLELLKLTDNLPLAVTLMAHLAESETCTGVLVRWKKENTLLLSDGMDKLSSLEKSLSISISCPRMTATPHALELLSLLSLLPDGISEATLFQMNLPFDNVVKCRFILVSTSLAYVDNRGRVKALTPIREYIRIHHPPQHELLQSLNAHVHQILDVWTGYYEPSSKYQMDAIWNEIFRKMNTER</sequence>
<keyword evidence="3" id="KW-1185">Reference proteome</keyword>